<comment type="similarity">
    <text evidence="1">Belongs to the major facilitator superfamily. Phosphate:H(+) symporter (TC 2.A.1.9) family.</text>
</comment>
<evidence type="ECO:0000313" key="3">
    <source>
        <dbReference type="EMBL" id="CAA3005917.1"/>
    </source>
</evidence>
<dbReference type="Gramene" id="OE9A081515T1">
    <property type="protein sequence ID" value="OE9A081515C1"/>
    <property type="gene ID" value="OE9A081515"/>
</dbReference>
<comment type="caution">
    <text evidence="3">The sequence shown here is derived from an EMBL/GenBank/DDBJ whole genome shotgun (WGS) entry which is preliminary data.</text>
</comment>
<dbReference type="OrthoDB" id="419711at2759"/>
<accession>A0A8S0TKQ4</accession>
<evidence type="ECO:0000313" key="4">
    <source>
        <dbReference type="Proteomes" id="UP000594638"/>
    </source>
</evidence>
<feature type="transmembrane region" description="Helical" evidence="2">
    <location>
        <begin position="239"/>
        <end position="258"/>
    </location>
</feature>
<evidence type="ECO:0000256" key="1">
    <source>
        <dbReference type="ARBA" id="ARBA00044504"/>
    </source>
</evidence>
<dbReference type="PANTHER" id="PTHR12242:SF29">
    <property type="entry name" value="TRANSMEMBRANE PROTEIN"/>
    <property type="match status" value="1"/>
</dbReference>
<keyword evidence="2" id="KW-1133">Transmembrane helix</keyword>
<dbReference type="EMBL" id="CACTIH010007253">
    <property type="protein sequence ID" value="CAA3005917.1"/>
    <property type="molecule type" value="Genomic_DNA"/>
</dbReference>
<name>A0A8S0TKQ4_OLEEU</name>
<feature type="transmembrane region" description="Helical" evidence="2">
    <location>
        <begin position="279"/>
        <end position="295"/>
    </location>
</feature>
<feature type="transmembrane region" description="Helical" evidence="2">
    <location>
        <begin position="307"/>
        <end position="328"/>
    </location>
</feature>
<dbReference type="Proteomes" id="UP000594638">
    <property type="component" value="Unassembled WGS sequence"/>
</dbReference>
<proteinExistence type="inferred from homology"/>
<dbReference type="PANTHER" id="PTHR12242">
    <property type="entry name" value="OS02G0130600 PROTEIN-RELATED"/>
    <property type="match status" value="1"/>
</dbReference>
<dbReference type="InterPro" id="IPR036259">
    <property type="entry name" value="MFS_trans_sf"/>
</dbReference>
<organism evidence="3 4">
    <name type="scientific">Olea europaea subsp. europaea</name>
    <dbReference type="NCBI Taxonomy" id="158383"/>
    <lineage>
        <taxon>Eukaryota</taxon>
        <taxon>Viridiplantae</taxon>
        <taxon>Streptophyta</taxon>
        <taxon>Embryophyta</taxon>
        <taxon>Tracheophyta</taxon>
        <taxon>Spermatophyta</taxon>
        <taxon>Magnoliopsida</taxon>
        <taxon>eudicotyledons</taxon>
        <taxon>Gunneridae</taxon>
        <taxon>Pentapetalae</taxon>
        <taxon>asterids</taxon>
        <taxon>lamiids</taxon>
        <taxon>Lamiales</taxon>
        <taxon>Oleaceae</taxon>
        <taxon>Oleeae</taxon>
        <taxon>Olea</taxon>
    </lineage>
</organism>
<feature type="transmembrane region" description="Helical" evidence="2">
    <location>
        <begin position="117"/>
        <end position="139"/>
    </location>
</feature>
<gene>
    <name evidence="3" type="ORF">OLEA9_A081515</name>
</gene>
<dbReference type="GO" id="GO:0016020">
    <property type="term" value="C:membrane"/>
    <property type="evidence" value="ECO:0007669"/>
    <property type="project" value="TreeGrafter"/>
</dbReference>
<keyword evidence="4" id="KW-1185">Reference proteome</keyword>
<feature type="transmembrane region" description="Helical" evidence="2">
    <location>
        <begin position="78"/>
        <end position="97"/>
    </location>
</feature>
<keyword evidence="2" id="KW-0812">Transmembrane</keyword>
<feature type="transmembrane region" description="Helical" evidence="2">
    <location>
        <begin position="18"/>
        <end position="39"/>
    </location>
</feature>
<feature type="transmembrane region" description="Helical" evidence="2">
    <location>
        <begin position="213"/>
        <end position="233"/>
    </location>
</feature>
<dbReference type="SUPFAM" id="SSF103473">
    <property type="entry name" value="MFS general substrate transporter"/>
    <property type="match status" value="1"/>
</dbReference>
<sequence length="335" mass="38487">MQLLVSEDTTTPSYWLNWRFLLCALLVLASVLIASFLIWKYEHSGNSESERGETQQEGPRILRYDESWKPCLKEIRPVYLVVYRMIAFCLLLVTLSFDVATSGVEVLLYYTHWTLTLATIYFGVWTFFSFLCSLVCCFLSPDVYSNTKEIASVTTDNLVSELVEEGLVVPLAHGVNEAGVKLPDGLECPGEQHCLRTAGLCGYLFQILFQMTAGAVTITDTLYWTLILLYLHIKDYDLSFKGTFVHTFILVRFTCITYRSSTSYVYHGSFILPHNWLQIYESRIIIFLFPWWWPYPILDLSLEDAPLWYLAVALAQIPCYINFLWAILDIIGIDG</sequence>
<evidence type="ECO:0000256" key="2">
    <source>
        <dbReference type="SAM" id="Phobius"/>
    </source>
</evidence>
<protein>
    <submittedName>
        <fullName evidence="3">Uncharacterized protein</fullName>
    </submittedName>
</protein>
<reference evidence="3 4" key="1">
    <citation type="submission" date="2019-12" db="EMBL/GenBank/DDBJ databases">
        <authorList>
            <person name="Alioto T."/>
            <person name="Alioto T."/>
            <person name="Gomez Garrido J."/>
        </authorList>
    </citation>
    <scope>NUCLEOTIDE SEQUENCE [LARGE SCALE GENOMIC DNA]</scope>
</reference>
<keyword evidence="2" id="KW-0472">Membrane</keyword>
<dbReference type="AlphaFoldDB" id="A0A8S0TKQ4"/>